<keyword evidence="7" id="KW-1185">Reference proteome</keyword>
<dbReference type="Proteomes" id="UP001501758">
    <property type="component" value="Unassembled WGS sequence"/>
</dbReference>
<comment type="caution">
    <text evidence="6">The sequence shown here is derived from an EMBL/GenBank/DDBJ whole genome shotgun (WGS) entry which is preliminary data.</text>
</comment>
<dbReference type="InterPro" id="IPR017937">
    <property type="entry name" value="Thioredoxin_CS"/>
</dbReference>
<dbReference type="SUPFAM" id="SSF52833">
    <property type="entry name" value="Thioredoxin-like"/>
    <property type="match status" value="1"/>
</dbReference>
<evidence type="ECO:0000256" key="4">
    <source>
        <dbReference type="ARBA" id="ARBA00023284"/>
    </source>
</evidence>
<dbReference type="InterPro" id="IPR012336">
    <property type="entry name" value="Thioredoxin-like_fold"/>
</dbReference>
<dbReference type="InterPro" id="IPR050553">
    <property type="entry name" value="Thioredoxin_ResA/DsbE_sf"/>
</dbReference>
<feature type="domain" description="Thioredoxin" evidence="5">
    <location>
        <begin position="294"/>
        <end position="443"/>
    </location>
</feature>
<dbReference type="Gene3D" id="3.40.30.10">
    <property type="entry name" value="Glutaredoxin"/>
    <property type="match status" value="1"/>
</dbReference>
<gene>
    <name evidence="6" type="ORF">GCM10009430_06600</name>
</gene>
<dbReference type="PROSITE" id="PS51352">
    <property type="entry name" value="THIOREDOXIN_2"/>
    <property type="match status" value="1"/>
</dbReference>
<dbReference type="InterPro" id="IPR036249">
    <property type="entry name" value="Thioredoxin-like_sf"/>
</dbReference>
<organism evidence="6 7">
    <name type="scientific">Aquimarina litoralis</name>
    <dbReference type="NCBI Taxonomy" id="584605"/>
    <lineage>
        <taxon>Bacteria</taxon>
        <taxon>Pseudomonadati</taxon>
        <taxon>Bacteroidota</taxon>
        <taxon>Flavobacteriia</taxon>
        <taxon>Flavobacteriales</taxon>
        <taxon>Flavobacteriaceae</taxon>
        <taxon>Aquimarina</taxon>
    </lineage>
</organism>
<comment type="subcellular location">
    <subcellularLocation>
        <location evidence="1">Cell envelope</location>
    </subcellularLocation>
</comment>
<sequence>MNSRKLYFLFLIICFSCNKEESTKTSKNTSIVVDLIKKTGNGPFGNVLQPFSDIDSLPKNFKGVPELTYYSPQFFGFNSRKKMTALLEKKLIDSTEYAALTNRIYGISGLDGDSQIMILDMNHNFDFSDDEVYVFDAELRKKTGGDAGIRDSFPLLHLKYKRYYKNKIRDRDQYVRLIPYKDYFYSDKDISDATKRYYDLLLVAARSEHLLGNFSIEKDSFRIAAELYDEDVDFIFAEKGNPFYSRRNMDKYEEFEKGDTLQLGSHFIKIDSVGAALDKVYLKTLDITSLPHGYKRDQTLRDYAFTDIEGNKKRISHLLNDKDLLLIDFWGTWCVPCLKLTPDLKEFHKSYPNVAMLGIDFDFEKEPGIQYIKEKELDWTHMFVERVRNDSLLHTKIVSKLRVDNYPTFMLIDKDLKILYRGVGKKGLNRTIELIETINALEAQRKN</sequence>
<reference evidence="7" key="1">
    <citation type="journal article" date="2019" name="Int. J. Syst. Evol. Microbiol.">
        <title>The Global Catalogue of Microorganisms (GCM) 10K type strain sequencing project: providing services to taxonomists for standard genome sequencing and annotation.</title>
        <authorList>
            <consortium name="The Broad Institute Genomics Platform"/>
            <consortium name="The Broad Institute Genome Sequencing Center for Infectious Disease"/>
            <person name="Wu L."/>
            <person name="Ma J."/>
        </authorList>
    </citation>
    <scope>NUCLEOTIDE SEQUENCE [LARGE SCALE GENOMIC DNA]</scope>
    <source>
        <strain evidence="7">JCM 15974</strain>
    </source>
</reference>
<dbReference type="PANTHER" id="PTHR42852">
    <property type="entry name" value="THIOL:DISULFIDE INTERCHANGE PROTEIN DSBE"/>
    <property type="match status" value="1"/>
</dbReference>
<keyword evidence="2" id="KW-0201">Cytochrome c-type biogenesis</keyword>
<dbReference type="InterPro" id="IPR013766">
    <property type="entry name" value="Thioredoxin_domain"/>
</dbReference>
<evidence type="ECO:0000313" key="6">
    <source>
        <dbReference type="EMBL" id="GAA0714040.1"/>
    </source>
</evidence>
<protein>
    <recommendedName>
        <fullName evidence="5">Thioredoxin domain-containing protein</fullName>
    </recommendedName>
</protein>
<dbReference type="CDD" id="cd02966">
    <property type="entry name" value="TlpA_like_family"/>
    <property type="match status" value="1"/>
</dbReference>
<dbReference type="PANTHER" id="PTHR42852:SF6">
    <property type="entry name" value="THIOL:DISULFIDE INTERCHANGE PROTEIN DSBE"/>
    <property type="match status" value="1"/>
</dbReference>
<evidence type="ECO:0000256" key="2">
    <source>
        <dbReference type="ARBA" id="ARBA00022748"/>
    </source>
</evidence>
<evidence type="ECO:0000313" key="7">
    <source>
        <dbReference type="Proteomes" id="UP001501758"/>
    </source>
</evidence>
<evidence type="ECO:0000259" key="5">
    <source>
        <dbReference type="PROSITE" id="PS51352"/>
    </source>
</evidence>
<keyword evidence="3" id="KW-1015">Disulfide bond</keyword>
<dbReference type="PROSITE" id="PS00194">
    <property type="entry name" value="THIOREDOXIN_1"/>
    <property type="match status" value="1"/>
</dbReference>
<accession>A0ABP3TSD2</accession>
<dbReference type="EMBL" id="BAAAGE010000001">
    <property type="protein sequence ID" value="GAA0714040.1"/>
    <property type="molecule type" value="Genomic_DNA"/>
</dbReference>
<dbReference type="RefSeq" id="WP_343910480.1">
    <property type="nucleotide sequence ID" value="NZ_BAAAGE010000001.1"/>
</dbReference>
<keyword evidence="4" id="KW-0676">Redox-active center</keyword>
<proteinExistence type="predicted"/>
<dbReference type="Pfam" id="PF13905">
    <property type="entry name" value="Thioredoxin_8"/>
    <property type="match status" value="1"/>
</dbReference>
<evidence type="ECO:0000256" key="3">
    <source>
        <dbReference type="ARBA" id="ARBA00023157"/>
    </source>
</evidence>
<name>A0ABP3TSD2_9FLAO</name>
<evidence type="ECO:0000256" key="1">
    <source>
        <dbReference type="ARBA" id="ARBA00004196"/>
    </source>
</evidence>